<keyword evidence="3" id="KW-1185">Reference proteome</keyword>
<keyword evidence="1" id="KW-0732">Signal</keyword>
<evidence type="ECO:0000313" key="2">
    <source>
        <dbReference type="EMBL" id="KAG6405531.1"/>
    </source>
</evidence>
<organism evidence="2">
    <name type="scientific">Salvia splendens</name>
    <name type="common">Scarlet sage</name>
    <dbReference type="NCBI Taxonomy" id="180675"/>
    <lineage>
        <taxon>Eukaryota</taxon>
        <taxon>Viridiplantae</taxon>
        <taxon>Streptophyta</taxon>
        <taxon>Embryophyta</taxon>
        <taxon>Tracheophyta</taxon>
        <taxon>Spermatophyta</taxon>
        <taxon>Magnoliopsida</taxon>
        <taxon>eudicotyledons</taxon>
        <taxon>Gunneridae</taxon>
        <taxon>Pentapetalae</taxon>
        <taxon>asterids</taxon>
        <taxon>lamiids</taxon>
        <taxon>Lamiales</taxon>
        <taxon>Lamiaceae</taxon>
        <taxon>Nepetoideae</taxon>
        <taxon>Mentheae</taxon>
        <taxon>Salviinae</taxon>
        <taxon>Salvia</taxon>
        <taxon>Salvia subgen. Calosphace</taxon>
        <taxon>core Calosphace</taxon>
    </lineage>
</organism>
<name>A0A8X8X248_SALSN</name>
<comment type="caution">
    <text evidence="2">The sequence shown here is derived from an EMBL/GenBank/DDBJ whole genome shotgun (WGS) entry which is preliminary data.</text>
</comment>
<accession>A0A8X8X248</accession>
<gene>
    <name evidence="2" type="ORF">SASPL_133121</name>
</gene>
<reference evidence="2" key="2">
    <citation type="submission" date="2020-08" db="EMBL/GenBank/DDBJ databases">
        <title>Plant Genome Project.</title>
        <authorList>
            <person name="Zhang R.-G."/>
        </authorList>
    </citation>
    <scope>NUCLEOTIDE SEQUENCE</scope>
    <source>
        <strain evidence="2">Huo1</strain>
        <tissue evidence="2">Leaf</tissue>
    </source>
</reference>
<reference evidence="2" key="1">
    <citation type="submission" date="2018-01" db="EMBL/GenBank/DDBJ databases">
        <authorList>
            <person name="Mao J.F."/>
        </authorList>
    </citation>
    <scope>NUCLEOTIDE SEQUENCE</scope>
    <source>
        <strain evidence="2">Huo1</strain>
        <tissue evidence="2">Leaf</tissue>
    </source>
</reference>
<protein>
    <submittedName>
        <fullName evidence="2">Uncharacterized protein</fullName>
    </submittedName>
</protein>
<dbReference type="Proteomes" id="UP000298416">
    <property type="component" value="Unassembled WGS sequence"/>
</dbReference>
<feature type="chain" id="PRO_5036492582" evidence="1">
    <location>
        <begin position="21"/>
        <end position="98"/>
    </location>
</feature>
<feature type="signal peptide" evidence="1">
    <location>
        <begin position="1"/>
        <end position="20"/>
    </location>
</feature>
<evidence type="ECO:0000256" key="1">
    <source>
        <dbReference type="SAM" id="SignalP"/>
    </source>
</evidence>
<dbReference type="EMBL" id="PNBA02000012">
    <property type="protein sequence ID" value="KAG6405531.1"/>
    <property type="molecule type" value="Genomic_DNA"/>
</dbReference>
<evidence type="ECO:0000313" key="3">
    <source>
        <dbReference type="Proteomes" id="UP000298416"/>
    </source>
</evidence>
<dbReference type="AlphaFoldDB" id="A0A8X8X248"/>
<sequence>MRSLRFIFLTILSLFLTAAALELQGHMDLAQLAKVSIIVSQSRSKFISAYVENLTRQAQLEPEYAGLGEADAAAVGDRGGAALPVGQREHMDELRGRL</sequence>
<proteinExistence type="predicted"/>